<gene>
    <name evidence="2" type="ORF">I9054_006445</name>
</gene>
<keyword evidence="1" id="KW-0472">Membrane</keyword>
<evidence type="ECO:0000256" key="1">
    <source>
        <dbReference type="SAM" id="Phobius"/>
    </source>
</evidence>
<feature type="transmembrane region" description="Helical" evidence="1">
    <location>
        <begin position="356"/>
        <end position="376"/>
    </location>
</feature>
<dbReference type="Proteomes" id="UP000644140">
    <property type="component" value="Chromosome"/>
</dbReference>
<dbReference type="EMBL" id="CP092085">
    <property type="protein sequence ID" value="UUN99086.1"/>
    <property type="molecule type" value="Genomic_DNA"/>
</dbReference>
<keyword evidence="1" id="KW-1133">Transmembrane helix</keyword>
<keyword evidence="1" id="KW-0812">Transmembrane</keyword>
<organism evidence="2 3">
    <name type="scientific">Acinetobacter bereziniae</name>
    <name type="common">Acinetobacter genomosp. 10</name>
    <dbReference type="NCBI Taxonomy" id="106648"/>
    <lineage>
        <taxon>Bacteria</taxon>
        <taxon>Pseudomonadati</taxon>
        <taxon>Pseudomonadota</taxon>
        <taxon>Gammaproteobacteria</taxon>
        <taxon>Moraxellales</taxon>
        <taxon>Moraxellaceae</taxon>
        <taxon>Acinetobacter</taxon>
    </lineage>
</organism>
<dbReference type="AlphaFoldDB" id="A0A9E7TGB5"/>
<evidence type="ECO:0000313" key="2">
    <source>
        <dbReference type="EMBL" id="UUN99086.1"/>
    </source>
</evidence>
<proteinExistence type="predicted"/>
<evidence type="ECO:0000313" key="3">
    <source>
        <dbReference type="Proteomes" id="UP000644140"/>
    </source>
</evidence>
<sequence length="434" mass="51751">MENLTMRCVEGTIALTSYDKNTEQLRLVIDQINYTFPLKSDFYFKVGDRVKIIFHGKHDEIDAVFKLDDGLLYLNDAIYQVNAKKLSNQLYKTWFSTFWIILILVLELVIYQLVMDSTVYYFDIIQYVFGILCLSVLLTCFFLIHRLINPQYQYADQVFKLLQLPNLEQQQLQYFRMTNSYFEVIPDLYFMEHVLNISKKHNLIQSQALVERMCNQRNRENLTEFQELKFKLQAQKGEINNIRSQKIPLSAKDTDPFFEVTATLNGLPIYGYFDEFYVKNGRNVDVVLTEFPDEKGYYIWYLYDRERYLYLDEDQPTTLSQHHGWAECVIMIIVMAAILFFIWLFFALVADFVFFTYLYFAIMLLVILYQVALVFYKRKFDTEAKMGFYIYNQITALIKLPRSIYLSDLILYKIDRDEAFETKSRTGYDLKLKP</sequence>
<feature type="transmembrane region" description="Helical" evidence="1">
    <location>
        <begin position="94"/>
        <end position="114"/>
    </location>
</feature>
<accession>A0A9E7TGB5</accession>
<protein>
    <submittedName>
        <fullName evidence="2">Uncharacterized protein</fullName>
    </submittedName>
</protein>
<name>A0A9E7TGB5_ACIBZ</name>
<reference evidence="2" key="1">
    <citation type="submission" date="2022-02" db="EMBL/GenBank/DDBJ databases">
        <title>Characterization of Tn125 harboring carbapenem-resistant Acinetobacter bereziniae clinical isolates.</title>
        <authorList>
            <person name="Wong N.-K."/>
            <person name="Pan Q."/>
        </authorList>
    </citation>
    <scope>NUCLEOTIDE SEQUENCE</scope>
    <source>
        <strain evidence="2">GD03393</strain>
    </source>
</reference>
<feature type="transmembrane region" description="Helical" evidence="1">
    <location>
        <begin position="328"/>
        <end position="350"/>
    </location>
</feature>
<feature type="transmembrane region" description="Helical" evidence="1">
    <location>
        <begin position="120"/>
        <end position="144"/>
    </location>
</feature>
<dbReference type="RefSeq" id="WP_227560597.1">
    <property type="nucleotide sequence ID" value="NZ_BKNL01000021.1"/>
</dbReference>